<sequence>MTQQKQKKKEDSENNNKDNNKNNIKNDNNNKNNNKNDDNNNKKLKDVTTKKDETPVTVIMKVDMHCDGCASKIIRCLRGFQALEMKSNLVVNGAESLKAENEFGKLTITGEVDPNKLKENLANKMKKKLDLISPPTNKETDVSKSSNNNNKNKPAEKISKELPATVTTVVLKVALHCQGCIERIRKTILKTKGVHDMAIDKDKETVTVKGTMEVKVLVEKLRERLKRKVEVVPPKKEKEESGEKEGATGKGGKGNDKKKKGDNGENVKKENISGDGQGKENKVEQTKMETLTPSYGPIYGYGYGYGGDYSYGPVYMGQLHAPQMFSDENPNACSIL</sequence>
<feature type="compositionally biased region" description="Basic and acidic residues" evidence="1">
    <location>
        <begin position="8"/>
        <end position="20"/>
    </location>
</feature>
<evidence type="ECO:0000313" key="3">
    <source>
        <dbReference type="EMBL" id="KAK7261311.1"/>
    </source>
</evidence>
<feature type="region of interest" description="Disordered" evidence="1">
    <location>
        <begin position="232"/>
        <end position="287"/>
    </location>
</feature>
<protein>
    <recommendedName>
        <fullName evidence="2">HMA domain-containing protein</fullName>
    </recommendedName>
</protein>
<proteinExistence type="predicted"/>
<dbReference type="PANTHER" id="PTHR46413:SF2">
    <property type="entry name" value="HEAVY METAL-ASSOCIATED ISOPRENYLATED PLANT PROTEIN 3"/>
    <property type="match status" value="1"/>
</dbReference>
<feature type="compositionally biased region" description="Low complexity" evidence="1">
    <location>
        <begin position="143"/>
        <end position="152"/>
    </location>
</feature>
<evidence type="ECO:0000259" key="2">
    <source>
        <dbReference type="PROSITE" id="PS50846"/>
    </source>
</evidence>
<name>A0AAN9I5S1_CROPI</name>
<comment type="caution">
    <text evidence="3">The sequence shown here is derived from an EMBL/GenBank/DDBJ whole genome shotgun (WGS) entry which is preliminary data.</text>
</comment>
<dbReference type="SUPFAM" id="SSF55008">
    <property type="entry name" value="HMA, heavy metal-associated domain"/>
    <property type="match status" value="1"/>
</dbReference>
<feature type="region of interest" description="Disordered" evidence="1">
    <location>
        <begin position="126"/>
        <end position="159"/>
    </location>
</feature>
<dbReference type="InterPro" id="IPR036163">
    <property type="entry name" value="HMA_dom_sf"/>
</dbReference>
<dbReference type="EMBL" id="JAYWIO010000005">
    <property type="protein sequence ID" value="KAK7261311.1"/>
    <property type="molecule type" value="Genomic_DNA"/>
</dbReference>
<evidence type="ECO:0000256" key="1">
    <source>
        <dbReference type="SAM" id="MobiDB-lite"/>
    </source>
</evidence>
<dbReference type="Pfam" id="PF00403">
    <property type="entry name" value="HMA"/>
    <property type="match status" value="1"/>
</dbReference>
<accession>A0AAN9I5S1</accession>
<organism evidence="3 4">
    <name type="scientific">Crotalaria pallida</name>
    <name type="common">Smooth rattlebox</name>
    <name type="synonym">Crotalaria striata</name>
    <dbReference type="NCBI Taxonomy" id="3830"/>
    <lineage>
        <taxon>Eukaryota</taxon>
        <taxon>Viridiplantae</taxon>
        <taxon>Streptophyta</taxon>
        <taxon>Embryophyta</taxon>
        <taxon>Tracheophyta</taxon>
        <taxon>Spermatophyta</taxon>
        <taxon>Magnoliopsida</taxon>
        <taxon>eudicotyledons</taxon>
        <taxon>Gunneridae</taxon>
        <taxon>Pentapetalae</taxon>
        <taxon>rosids</taxon>
        <taxon>fabids</taxon>
        <taxon>Fabales</taxon>
        <taxon>Fabaceae</taxon>
        <taxon>Papilionoideae</taxon>
        <taxon>50 kb inversion clade</taxon>
        <taxon>genistoids sensu lato</taxon>
        <taxon>core genistoids</taxon>
        <taxon>Crotalarieae</taxon>
        <taxon>Crotalaria</taxon>
    </lineage>
</organism>
<dbReference type="Proteomes" id="UP001372338">
    <property type="component" value="Unassembled WGS sequence"/>
</dbReference>
<evidence type="ECO:0000313" key="4">
    <source>
        <dbReference type="Proteomes" id="UP001372338"/>
    </source>
</evidence>
<dbReference type="Gene3D" id="3.30.70.100">
    <property type="match status" value="2"/>
</dbReference>
<feature type="domain" description="HMA" evidence="2">
    <location>
        <begin position="166"/>
        <end position="233"/>
    </location>
</feature>
<reference evidence="3 4" key="1">
    <citation type="submission" date="2024-01" db="EMBL/GenBank/DDBJ databases">
        <title>The genomes of 5 underutilized Papilionoideae crops provide insights into root nodulation and disease resistanc.</title>
        <authorList>
            <person name="Yuan L."/>
        </authorList>
    </citation>
    <scope>NUCLEOTIDE SEQUENCE [LARGE SCALE GENOMIC DNA]</scope>
    <source>
        <strain evidence="3">ZHUSHIDOU_FW_LH</strain>
        <tissue evidence="3">Leaf</tissue>
    </source>
</reference>
<dbReference type="AlphaFoldDB" id="A0AAN9I5S1"/>
<dbReference type="CDD" id="cd00371">
    <property type="entry name" value="HMA"/>
    <property type="match status" value="1"/>
</dbReference>
<keyword evidence="4" id="KW-1185">Reference proteome</keyword>
<gene>
    <name evidence="3" type="ORF">RIF29_27620</name>
</gene>
<dbReference type="GO" id="GO:0046872">
    <property type="term" value="F:metal ion binding"/>
    <property type="evidence" value="ECO:0007669"/>
    <property type="project" value="InterPro"/>
</dbReference>
<feature type="compositionally biased region" description="Low complexity" evidence="1">
    <location>
        <begin position="21"/>
        <end position="33"/>
    </location>
</feature>
<feature type="region of interest" description="Disordered" evidence="1">
    <location>
        <begin position="1"/>
        <end position="49"/>
    </location>
</feature>
<dbReference type="PANTHER" id="PTHR46413">
    <property type="entry name" value="HEAVY METAL-ASSOCIATED ISOPRENYLATED PLANT PROTEIN 6"/>
    <property type="match status" value="1"/>
</dbReference>
<feature type="compositionally biased region" description="Basic and acidic residues" evidence="1">
    <location>
        <begin position="34"/>
        <end position="49"/>
    </location>
</feature>
<dbReference type="InterPro" id="IPR006121">
    <property type="entry name" value="HMA_dom"/>
</dbReference>
<dbReference type="PROSITE" id="PS50846">
    <property type="entry name" value="HMA_2"/>
    <property type="match status" value="1"/>
</dbReference>
<dbReference type="InterPro" id="IPR044594">
    <property type="entry name" value="HIPP01/3/5/6"/>
</dbReference>